<dbReference type="InterPro" id="IPR013083">
    <property type="entry name" value="Znf_RING/FYVE/PHD"/>
</dbReference>
<evidence type="ECO:0000256" key="2">
    <source>
        <dbReference type="ARBA" id="ARBA00022771"/>
    </source>
</evidence>
<evidence type="ECO:0000259" key="5">
    <source>
        <dbReference type="PROSITE" id="PS50089"/>
    </source>
</evidence>
<accession>A0A915Q2N4</accession>
<dbReference type="AlphaFoldDB" id="A0A915Q2N4"/>
<dbReference type="SUPFAM" id="SSF57850">
    <property type="entry name" value="RING/U-box"/>
    <property type="match status" value="1"/>
</dbReference>
<sequence>MLAQLRGLLCNVDLQSLVPKCGGCFENFDAFLRAPYILSCCHTLCLTCLTPQVPQRQQKRKRKCPICRAKYEKYTMNSALLTLIIEIREITICYQRSCIHCEQCGKQAIVIDTRRCRTCENVVHEMLGHPLQFWRSSEAVSWALIFIASAPVRTCRDFPVESYPSFD</sequence>
<keyword evidence="2 4" id="KW-0863">Zinc-finger</keyword>
<dbReference type="PROSITE" id="PS00518">
    <property type="entry name" value="ZF_RING_1"/>
    <property type="match status" value="1"/>
</dbReference>
<evidence type="ECO:0000313" key="6">
    <source>
        <dbReference type="Proteomes" id="UP000887581"/>
    </source>
</evidence>
<keyword evidence="1" id="KW-0479">Metal-binding</keyword>
<dbReference type="Gene3D" id="3.30.40.10">
    <property type="entry name" value="Zinc/RING finger domain, C3HC4 (zinc finger)"/>
    <property type="match status" value="1"/>
</dbReference>
<dbReference type="Pfam" id="PF14634">
    <property type="entry name" value="zf-RING_5"/>
    <property type="match status" value="1"/>
</dbReference>
<protein>
    <submittedName>
        <fullName evidence="7">RING-type domain-containing protein</fullName>
    </submittedName>
</protein>
<name>A0A915Q2N4_9BILA</name>
<organism evidence="6 7">
    <name type="scientific">Setaria digitata</name>
    <dbReference type="NCBI Taxonomy" id="48799"/>
    <lineage>
        <taxon>Eukaryota</taxon>
        <taxon>Metazoa</taxon>
        <taxon>Ecdysozoa</taxon>
        <taxon>Nematoda</taxon>
        <taxon>Chromadorea</taxon>
        <taxon>Rhabditida</taxon>
        <taxon>Spirurina</taxon>
        <taxon>Spiruromorpha</taxon>
        <taxon>Filarioidea</taxon>
        <taxon>Setariidae</taxon>
        <taxon>Setaria</taxon>
    </lineage>
</organism>
<evidence type="ECO:0000256" key="4">
    <source>
        <dbReference type="PROSITE-ProRule" id="PRU00175"/>
    </source>
</evidence>
<keyword evidence="3" id="KW-0862">Zinc</keyword>
<evidence type="ECO:0000256" key="3">
    <source>
        <dbReference type="ARBA" id="ARBA00022833"/>
    </source>
</evidence>
<evidence type="ECO:0000256" key="1">
    <source>
        <dbReference type="ARBA" id="ARBA00022723"/>
    </source>
</evidence>
<dbReference type="SMART" id="SM00184">
    <property type="entry name" value="RING"/>
    <property type="match status" value="1"/>
</dbReference>
<dbReference type="WBParaSite" id="sdigi.contig5.g642.t1">
    <property type="protein sequence ID" value="sdigi.contig5.g642.t1"/>
    <property type="gene ID" value="sdigi.contig5.g642"/>
</dbReference>
<keyword evidence="6" id="KW-1185">Reference proteome</keyword>
<proteinExistence type="predicted"/>
<dbReference type="GO" id="GO:0008270">
    <property type="term" value="F:zinc ion binding"/>
    <property type="evidence" value="ECO:0007669"/>
    <property type="project" value="UniProtKB-KW"/>
</dbReference>
<evidence type="ECO:0000313" key="7">
    <source>
        <dbReference type="WBParaSite" id="sdigi.contig5.g642.t1"/>
    </source>
</evidence>
<feature type="domain" description="RING-type" evidence="5">
    <location>
        <begin position="21"/>
        <end position="68"/>
    </location>
</feature>
<dbReference type="InterPro" id="IPR017907">
    <property type="entry name" value="Znf_RING_CS"/>
</dbReference>
<dbReference type="Proteomes" id="UP000887581">
    <property type="component" value="Unplaced"/>
</dbReference>
<reference evidence="7" key="1">
    <citation type="submission" date="2022-11" db="UniProtKB">
        <authorList>
            <consortium name="WormBaseParasite"/>
        </authorList>
    </citation>
    <scope>IDENTIFICATION</scope>
</reference>
<dbReference type="PROSITE" id="PS50089">
    <property type="entry name" value="ZF_RING_2"/>
    <property type="match status" value="1"/>
</dbReference>
<dbReference type="InterPro" id="IPR001841">
    <property type="entry name" value="Znf_RING"/>
</dbReference>